<accession>A0A926EEF0</accession>
<evidence type="ECO:0000256" key="3">
    <source>
        <dbReference type="ARBA" id="ARBA00022692"/>
    </source>
</evidence>
<dbReference type="Proteomes" id="UP000655830">
    <property type="component" value="Unassembled WGS sequence"/>
</dbReference>
<feature type="transmembrane region" description="Helical" evidence="6">
    <location>
        <begin position="29"/>
        <end position="49"/>
    </location>
</feature>
<evidence type="ECO:0000256" key="2">
    <source>
        <dbReference type="ARBA" id="ARBA00022475"/>
    </source>
</evidence>
<keyword evidence="5 6" id="KW-0472">Membrane</keyword>
<evidence type="ECO:0000256" key="4">
    <source>
        <dbReference type="ARBA" id="ARBA00022989"/>
    </source>
</evidence>
<organism evidence="7 8">
    <name type="scientific">Zhenhengia yiwuensis</name>
    <dbReference type="NCBI Taxonomy" id="2763666"/>
    <lineage>
        <taxon>Bacteria</taxon>
        <taxon>Bacillati</taxon>
        <taxon>Bacillota</taxon>
        <taxon>Clostridia</taxon>
        <taxon>Lachnospirales</taxon>
        <taxon>Lachnospiraceae</taxon>
        <taxon>Zhenhengia</taxon>
    </lineage>
</organism>
<comment type="subcellular location">
    <subcellularLocation>
        <location evidence="1">Cell membrane</location>
        <topology evidence="1">Multi-pass membrane protein</topology>
    </subcellularLocation>
</comment>
<proteinExistence type="predicted"/>
<dbReference type="Pfam" id="PF03788">
    <property type="entry name" value="LrgA"/>
    <property type="match status" value="1"/>
</dbReference>
<keyword evidence="4 6" id="KW-1133">Transmembrane helix</keyword>
<protein>
    <submittedName>
        <fullName evidence="7">CidA/LrgA family protein</fullName>
    </submittedName>
</protein>
<dbReference type="AlphaFoldDB" id="A0A926EEF0"/>
<evidence type="ECO:0000256" key="1">
    <source>
        <dbReference type="ARBA" id="ARBA00004651"/>
    </source>
</evidence>
<gene>
    <name evidence="7" type="ORF">H8718_00455</name>
</gene>
<sequence>MYTSILLQTAIIFALYFMGEGIATLLPITIPGNIIGMLLMFIGLLLKWIKVKHVQTVGRFLLSHMAFLFIPAGVSIIESIELIQDDWFKILIVCVLTTIITFAATGLTAKAVIRLQEGWKRKK</sequence>
<keyword evidence="3 6" id="KW-0812">Transmembrane</keyword>
<keyword evidence="2" id="KW-1003">Cell membrane</keyword>
<dbReference type="RefSeq" id="WP_177671244.1">
    <property type="nucleotide sequence ID" value="NZ_JACRSY010000001.1"/>
</dbReference>
<evidence type="ECO:0000256" key="6">
    <source>
        <dbReference type="SAM" id="Phobius"/>
    </source>
</evidence>
<dbReference type="InterPro" id="IPR005538">
    <property type="entry name" value="LrgA/CidA"/>
</dbReference>
<dbReference type="PANTHER" id="PTHR33931:SF2">
    <property type="entry name" value="HOLIN-LIKE PROTEIN CIDA"/>
    <property type="match status" value="1"/>
</dbReference>
<feature type="transmembrane region" description="Helical" evidence="6">
    <location>
        <begin position="61"/>
        <end position="84"/>
    </location>
</feature>
<feature type="transmembrane region" description="Helical" evidence="6">
    <location>
        <begin position="90"/>
        <end position="113"/>
    </location>
</feature>
<evidence type="ECO:0000313" key="7">
    <source>
        <dbReference type="EMBL" id="MBC8578009.1"/>
    </source>
</evidence>
<dbReference type="PANTHER" id="PTHR33931">
    <property type="entry name" value="HOLIN-LIKE PROTEIN CIDA-RELATED"/>
    <property type="match status" value="1"/>
</dbReference>
<keyword evidence="8" id="KW-1185">Reference proteome</keyword>
<comment type="caution">
    <text evidence="7">The sequence shown here is derived from an EMBL/GenBank/DDBJ whole genome shotgun (WGS) entry which is preliminary data.</text>
</comment>
<dbReference type="GO" id="GO:0005886">
    <property type="term" value="C:plasma membrane"/>
    <property type="evidence" value="ECO:0007669"/>
    <property type="project" value="UniProtKB-SubCell"/>
</dbReference>
<name>A0A926EEF0_9FIRM</name>
<evidence type="ECO:0000313" key="8">
    <source>
        <dbReference type="Proteomes" id="UP000655830"/>
    </source>
</evidence>
<dbReference type="EMBL" id="JACRSY010000001">
    <property type="protein sequence ID" value="MBC8578009.1"/>
    <property type="molecule type" value="Genomic_DNA"/>
</dbReference>
<evidence type="ECO:0000256" key="5">
    <source>
        <dbReference type="ARBA" id="ARBA00023136"/>
    </source>
</evidence>
<reference evidence="7" key="1">
    <citation type="submission" date="2020-08" db="EMBL/GenBank/DDBJ databases">
        <title>Genome public.</title>
        <authorList>
            <person name="Liu C."/>
            <person name="Sun Q."/>
        </authorList>
    </citation>
    <scope>NUCLEOTIDE SEQUENCE</scope>
    <source>
        <strain evidence="7">NSJ-12</strain>
    </source>
</reference>